<evidence type="ECO:0000256" key="2">
    <source>
        <dbReference type="ARBA" id="ARBA00009142"/>
    </source>
</evidence>
<keyword evidence="4 8" id="KW-1003">Cell membrane</keyword>
<evidence type="ECO:0000256" key="8">
    <source>
        <dbReference type="RuleBase" id="RU363041"/>
    </source>
</evidence>
<dbReference type="PANTHER" id="PTHR30269:SF0">
    <property type="entry name" value="MEMBRANE TRANSPORTER PROTEIN YFCA-RELATED"/>
    <property type="match status" value="1"/>
</dbReference>
<evidence type="ECO:0000313" key="10">
    <source>
        <dbReference type="Proteomes" id="UP000481109"/>
    </source>
</evidence>
<dbReference type="RefSeq" id="WP_165334477.1">
    <property type="nucleotide sequence ID" value="NZ_JAAKZW010000129.1"/>
</dbReference>
<gene>
    <name evidence="9" type="ORF">G6045_25715</name>
</gene>
<dbReference type="AlphaFoldDB" id="A0A6G4XN69"/>
<dbReference type="Proteomes" id="UP000481109">
    <property type="component" value="Unassembled WGS sequence"/>
</dbReference>
<dbReference type="GO" id="GO:0005886">
    <property type="term" value="C:plasma membrane"/>
    <property type="evidence" value="ECO:0007669"/>
    <property type="project" value="UniProtKB-SubCell"/>
</dbReference>
<protein>
    <recommendedName>
        <fullName evidence="8">Probable membrane transporter protein</fullName>
    </recommendedName>
</protein>
<comment type="caution">
    <text evidence="9">The sequence shown here is derived from an EMBL/GenBank/DDBJ whole genome shotgun (WGS) entry which is preliminary data.</text>
</comment>
<comment type="subcellular location">
    <subcellularLocation>
        <location evidence="1 8">Cell membrane</location>
        <topology evidence="1 8">Multi-pass membrane protein</topology>
    </subcellularLocation>
</comment>
<keyword evidence="5 8" id="KW-0812">Transmembrane</keyword>
<evidence type="ECO:0000256" key="4">
    <source>
        <dbReference type="ARBA" id="ARBA00022475"/>
    </source>
</evidence>
<dbReference type="InterPro" id="IPR002781">
    <property type="entry name" value="TM_pro_TauE-like"/>
</dbReference>
<evidence type="ECO:0000313" key="9">
    <source>
        <dbReference type="EMBL" id="NGO79029.1"/>
    </source>
</evidence>
<dbReference type="Pfam" id="PF01925">
    <property type="entry name" value="TauE"/>
    <property type="match status" value="1"/>
</dbReference>
<name>A0A6G4XN69_9ACTN</name>
<evidence type="ECO:0000256" key="3">
    <source>
        <dbReference type="ARBA" id="ARBA00022448"/>
    </source>
</evidence>
<dbReference type="EMBL" id="JAAKZW010000129">
    <property type="protein sequence ID" value="NGO79029.1"/>
    <property type="molecule type" value="Genomic_DNA"/>
</dbReference>
<dbReference type="PANTHER" id="PTHR30269">
    <property type="entry name" value="TRANSMEMBRANE PROTEIN YFCA"/>
    <property type="match status" value="1"/>
</dbReference>
<keyword evidence="6 8" id="KW-1133">Transmembrane helix</keyword>
<accession>A0A6G4XN69</accession>
<dbReference type="InterPro" id="IPR052017">
    <property type="entry name" value="TSUP"/>
</dbReference>
<comment type="similarity">
    <text evidence="2 8">Belongs to the 4-toluene sulfonate uptake permease (TSUP) (TC 2.A.102) family.</text>
</comment>
<reference evidence="9 10" key="1">
    <citation type="submission" date="2020-02" db="EMBL/GenBank/DDBJ databases">
        <title>Whole-genome analyses of novel actinobacteria.</title>
        <authorList>
            <person name="Sahin N."/>
            <person name="Tokatli A."/>
        </authorList>
    </citation>
    <scope>NUCLEOTIDE SEQUENCE [LARGE SCALE GENOMIC DNA]</scope>
    <source>
        <strain evidence="9 10">YC504</strain>
    </source>
</reference>
<evidence type="ECO:0000256" key="7">
    <source>
        <dbReference type="ARBA" id="ARBA00023136"/>
    </source>
</evidence>
<feature type="transmembrane region" description="Helical" evidence="8">
    <location>
        <begin position="84"/>
        <end position="103"/>
    </location>
</feature>
<keyword evidence="10" id="KW-1185">Reference proteome</keyword>
<proteinExistence type="inferred from homology"/>
<evidence type="ECO:0000256" key="6">
    <source>
        <dbReference type="ARBA" id="ARBA00022989"/>
    </source>
</evidence>
<feature type="transmembrane region" description="Helical" evidence="8">
    <location>
        <begin position="110"/>
        <end position="128"/>
    </location>
</feature>
<keyword evidence="3" id="KW-0813">Transport</keyword>
<feature type="non-terminal residue" evidence="9">
    <location>
        <position position="1"/>
    </location>
</feature>
<sequence>SAPAPPASGRGPCSRRVCTTGSAVIGFYSGVIGSGTGVLLVALFVTLLGTDFLRGSALAKTVSIGTDLGALVLFGWLGHVLWELGAAMAVANVAGGFLGAHTAVRKGAGFVRAALLLTVFALMSKIAYDHWG</sequence>
<evidence type="ECO:0000256" key="5">
    <source>
        <dbReference type="ARBA" id="ARBA00022692"/>
    </source>
</evidence>
<evidence type="ECO:0000256" key="1">
    <source>
        <dbReference type="ARBA" id="ARBA00004651"/>
    </source>
</evidence>
<feature type="transmembrane region" description="Helical" evidence="8">
    <location>
        <begin position="25"/>
        <end position="45"/>
    </location>
</feature>
<organism evidence="9 10">
    <name type="scientific">Streptomyces mesophilus</name>
    <dbReference type="NCBI Taxonomy" id="1775132"/>
    <lineage>
        <taxon>Bacteria</taxon>
        <taxon>Bacillati</taxon>
        <taxon>Actinomycetota</taxon>
        <taxon>Actinomycetes</taxon>
        <taxon>Kitasatosporales</taxon>
        <taxon>Streptomycetaceae</taxon>
        <taxon>Streptomyces</taxon>
    </lineage>
</organism>
<keyword evidence="7 8" id="KW-0472">Membrane</keyword>